<dbReference type="InterPro" id="IPR050680">
    <property type="entry name" value="YpeA/RimI_acetyltransf"/>
</dbReference>
<dbReference type="Proteomes" id="UP000242999">
    <property type="component" value="Unassembled WGS sequence"/>
</dbReference>
<dbReference type="RefSeq" id="WP_093307946.1">
    <property type="nucleotide sequence ID" value="NZ_FNYH01000001.1"/>
</dbReference>
<dbReference type="Gene3D" id="3.40.630.30">
    <property type="match status" value="1"/>
</dbReference>
<organism evidence="4 5">
    <name type="scientific">Allopseudospirillum japonicum</name>
    <dbReference type="NCBI Taxonomy" id="64971"/>
    <lineage>
        <taxon>Bacteria</taxon>
        <taxon>Pseudomonadati</taxon>
        <taxon>Pseudomonadota</taxon>
        <taxon>Gammaproteobacteria</taxon>
        <taxon>Oceanospirillales</taxon>
        <taxon>Oceanospirillaceae</taxon>
        <taxon>Allopseudospirillum</taxon>
    </lineage>
</organism>
<dbReference type="Pfam" id="PF00583">
    <property type="entry name" value="Acetyltransf_1"/>
    <property type="match status" value="1"/>
</dbReference>
<feature type="domain" description="N-acetyltransferase" evidence="3">
    <location>
        <begin position="20"/>
        <end position="169"/>
    </location>
</feature>
<dbReference type="CDD" id="cd04301">
    <property type="entry name" value="NAT_SF"/>
    <property type="match status" value="1"/>
</dbReference>
<dbReference type="OrthoDB" id="27442at2"/>
<dbReference type="Gene3D" id="3.90.70.10">
    <property type="entry name" value="Cysteine proteinases"/>
    <property type="match status" value="1"/>
</dbReference>
<name>A0A1H6QH25_9GAMM</name>
<keyword evidence="4" id="KW-0689">Ribosomal protein</keyword>
<dbReference type="InterPro" id="IPR021770">
    <property type="entry name" value="DUF3335"/>
</dbReference>
<evidence type="ECO:0000259" key="3">
    <source>
        <dbReference type="PROSITE" id="PS51186"/>
    </source>
</evidence>
<keyword evidence="2" id="KW-0012">Acyltransferase</keyword>
<dbReference type="EMBL" id="FNYH01000001">
    <property type="protein sequence ID" value="SEI38720.1"/>
    <property type="molecule type" value="Genomic_DNA"/>
</dbReference>
<dbReference type="InterPro" id="IPR016181">
    <property type="entry name" value="Acyl_CoA_acyltransferase"/>
</dbReference>
<dbReference type="SUPFAM" id="SSF55729">
    <property type="entry name" value="Acyl-CoA N-acyltransferases (Nat)"/>
    <property type="match status" value="1"/>
</dbReference>
<reference evidence="5" key="1">
    <citation type="submission" date="2016-10" db="EMBL/GenBank/DDBJ databases">
        <authorList>
            <person name="Varghese N."/>
            <person name="Submissions S."/>
        </authorList>
    </citation>
    <scope>NUCLEOTIDE SEQUENCE [LARGE SCALE GENOMIC DNA]</scope>
    <source>
        <strain evidence="5">DSM 7165</strain>
    </source>
</reference>
<keyword evidence="5" id="KW-1185">Reference proteome</keyword>
<dbReference type="GO" id="GO:0016747">
    <property type="term" value="F:acyltransferase activity, transferring groups other than amino-acyl groups"/>
    <property type="evidence" value="ECO:0007669"/>
    <property type="project" value="InterPro"/>
</dbReference>
<gene>
    <name evidence="4" type="ORF">SAMN05421831_101178</name>
</gene>
<dbReference type="InterPro" id="IPR000182">
    <property type="entry name" value="GNAT_dom"/>
</dbReference>
<dbReference type="STRING" id="64971.SAMN05421831_101178"/>
<dbReference type="GO" id="GO:0005840">
    <property type="term" value="C:ribosome"/>
    <property type="evidence" value="ECO:0007669"/>
    <property type="project" value="UniProtKB-KW"/>
</dbReference>
<dbReference type="PANTHER" id="PTHR43420">
    <property type="entry name" value="ACETYLTRANSFERASE"/>
    <property type="match status" value="1"/>
</dbReference>
<dbReference type="PROSITE" id="PS51186">
    <property type="entry name" value="GNAT"/>
    <property type="match status" value="1"/>
</dbReference>
<keyword evidence="1" id="KW-0808">Transferase</keyword>
<dbReference type="Pfam" id="PF11814">
    <property type="entry name" value="DUF3335"/>
    <property type="match status" value="1"/>
</dbReference>
<keyword evidence="4" id="KW-0687">Ribonucleoprotein</keyword>
<protein>
    <submittedName>
        <fullName evidence="4">Ribosomal protein S18 acetylase RimI</fullName>
    </submittedName>
</protein>
<evidence type="ECO:0000313" key="5">
    <source>
        <dbReference type="Proteomes" id="UP000242999"/>
    </source>
</evidence>
<dbReference type="AlphaFoldDB" id="A0A1H6QH25"/>
<proteinExistence type="predicted"/>
<sequence>MPLLPDPCEIASRLQLSTDFQLRPAQLADIPALFQLEQQSFQTDQLSKRQFKWMLTRAKAALWVINDVQASEKLAAYVLVLFHRGTSLARVYSLAVHPNYRQAGLGQILMRTAEILARAQACIYLRLEVRADNHAGIRLYERLGYRYFGTYADYYADHTQALRYEKRIVALPKVKRDTPYYAQTLDFTCGPAALLMAMRALDDTTELSRAHELQLWREATTIFMTQGHGGCSPQGLALAAWQRGFQVDLWVNSEQALFLNSVRSLEKKAVIELVHTDFQEKLAQTQVHQFVGELSLQDLAHALEDGKIPLVLISSWRFSRSKSPHWVVITAMDEDFIYLHDPEIDTQAHKDGLDTQHVPVRQSQFTKMARFGQEDLRTCVLIYR</sequence>
<evidence type="ECO:0000256" key="1">
    <source>
        <dbReference type="ARBA" id="ARBA00022679"/>
    </source>
</evidence>
<accession>A0A1H6QH25</accession>
<evidence type="ECO:0000313" key="4">
    <source>
        <dbReference type="EMBL" id="SEI38720.1"/>
    </source>
</evidence>
<evidence type="ECO:0000256" key="2">
    <source>
        <dbReference type="ARBA" id="ARBA00023315"/>
    </source>
</evidence>